<dbReference type="EMBL" id="DVMQ01000012">
    <property type="protein sequence ID" value="HIU23996.1"/>
    <property type="molecule type" value="Genomic_DNA"/>
</dbReference>
<organism evidence="4 5">
    <name type="scientific">Candidatus Coprovicinus avistercoris</name>
    <dbReference type="NCBI Taxonomy" id="2840754"/>
    <lineage>
        <taxon>Bacteria</taxon>
        <taxon>Bacillati</taxon>
        <taxon>Actinomycetota</taxon>
        <taxon>Coriobacteriia</taxon>
        <taxon>Coriobacteriales</taxon>
        <taxon>Coriobacteriaceae</taxon>
        <taxon>Coriobacteriaceae incertae sedis</taxon>
        <taxon>Candidatus Coprovicinus</taxon>
    </lineage>
</organism>
<dbReference type="PROSITE" id="PS51746">
    <property type="entry name" value="PPM_2"/>
    <property type="match status" value="1"/>
</dbReference>
<dbReference type="InterPro" id="IPR015050">
    <property type="entry name" value="BofC_C"/>
</dbReference>
<dbReference type="InterPro" id="IPR015655">
    <property type="entry name" value="PP2C"/>
</dbReference>
<gene>
    <name evidence="4" type="ORF">IAD17_03650</name>
</gene>
<dbReference type="Pfam" id="PF13672">
    <property type="entry name" value="PP2C_2"/>
    <property type="match status" value="1"/>
</dbReference>
<dbReference type="Gene3D" id="3.60.40.10">
    <property type="entry name" value="PPM-type phosphatase domain"/>
    <property type="match status" value="1"/>
</dbReference>
<accession>A0A9D1HWR1</accession>
<keyword evidence="2" id="KW-0812">Transmembrane</keyword>
<dbReference type="InterPro" id="IPR036457">
    <property type="entry name" value="PPM-type-like_dom_sf"/>
</dbReference>
<feature type="transmembrane region" description="Helical" evidence="2">
    <location>
        <begin position="283"/>
        <end position="305"/>
    </location>
</feature>
<evidence type="ECO:0000313" key="4">
    <source>
        <dbReference type="EMBL" id="HIU23996.1"/>
    </source>
</evidence>
<feature type="region of interest" description="Disordered" evidence="1">
    <location>
        <begin position="1"/>
        <end position="33"/>
    </location>
</feature>
<dbReference type="Pfam" id="PF08955">
    <property type="entry name" value="BofC_C"/>
    <property type="match status" value="1"/>
</dbReference>
<sequence length="417" mass="43687">MNDTTSKTEPVNAPGSETVPVTSRKGADVDTGSAGRLAWGARSDVGLVRDHNEDAFLVHAPLFCVCDGMGGHAAGEVASAIAVRCIAEHAPVTADDVLLGTAVELANAAIIEGAAEGVGKPGMGCTATAAVIENDHMAIAHVGDSRLYVLHAGSLVRVTHDHSFVEELVDAGEITADEARVHPSRSVITRALGSDPDMYADHFTLDVARGDRIILCSDGLSSMVPDSIIEELAVSSATPQQAADNLVAAALEAGGHDNVTVIVIDVQDDGASELVRKRRRRAIIGWILGLFIVAAALFAFLFFYVSNSWYVGINNGNVAIYQGVEGNFLGISFSTLEETTTVRVQDLPEATQVSLQNGIEVASLTDAQATIRSYRDQITSEKERTAEVANSAQSQGAGTSQPQEANQTAQPTVGEGV</sequence>
<feature type="region of interest" description="Disordered" evidence="1">
    <location>
        <begin position="382"/>
        <end position="417"/>
    </location>
</feature>
<reference evidence="4" key="1">
    <citation type="submission" date="2020-10" db="EMBL/GenBank/DDBJ databases">
        <authorList>
            <person name="Gilroy R."/>
        </authorList>
    </citation>
    <scope>NUCLEOTIDE SEQUENCE</scope>
    <source>
        <strain evidence="4">ChiHjej12B11-29160</strain>
    </source>
</reference>
<dbReference type="SMART" id="SM00331">
    <property type="entry name" value="PP2C_SIG"/>
    <property type="match status" value="1"/>
</dbReference>
<comment type="caution">
    <text evidence="4">The sequence shown here is derived from an EMBL/GenBank/DDBJ whole genome shotgun (WGS) entry which is preliminary data.</text>
</comment>
<dbReference type="Proteomes" id="UP000824078">
    <property type="component" value="Unassembled WGS sequence"/>
</dbReference>
<dbReference type="NCBIfam" id="NF033484">
    <property type="entry name" value="Stp1_PP2C_phos"/>
    <property type="match status" value="1"/>
</dbReference>
<name>A0A9D1HWR1_9ACTN</name>
<evidence type="ECO:0000256" key="1">
    <source>
        <dbReference type="SAM" id="MobiDB-lite"/>
    </source>
</evidence>
<keyword evidence="2" id="KW-0472">Membrane</keyword>
<dbReference type="SUPFAM" id="SSF81606">
    <property type="entry name" value="PP2C-like"/>
    <property type="match status" value="1"/>
</dbReference>
<reference evidence="4" key="2">
    <citation type="journal article" date="2021" name="PeerJ">
        <title>Extensive microbial diversity within the chicken gut microbiome revealed by metagenomics and culture.</title>
        <authorList>
            <person name="Gilroy R."/>
            <person name="Ravi A."/>
            <person name="Getino M."/>
            <person name="Pursley I."/>
            <person name="Horton D.L."/>
            <person name="Alikhan N.F."/>
            <person name="Baker D."/>
            <person name="Gharbi K."/>
            <person name="Hall N."/>
            <person name="Watson M."/>
            <person name="Adriaenssens E.M."/>
            <person name="Foster-Nyarko E."/>
            <person name="Jarju S."/>
            <person name="Secka A."/>
            <person name="Antonio M."/>
            <person name="Oren A."/>
            <person name="Chaudhuri R.R."/>
            <person name="La Ragione R."/>
            <person name="Hildebrand F."/>
            <person name="Pallen M.J."/>
        </authorList>
    </citation>
    <scope>NUCLEOTIDE SEQUENCE</scope>
    <source>
        <strain evidence="4">ChiHjej12B11-29160</strain>
    </source>
</reference>
<dbReference type="GO" id="GO:0004722">
    <property type="term" value="F:protein serine/threonine phosphatase activity"/>
    <property type="evidence" value="ECO:0007669"/>
    <property type="project" value="InterPro"/>
</dbReference>
<dbReference type="AlphaFoldDB" id="A0A9D1HWR1"/>
<keyword evidence="2" id="KW-1133">Transmembrane helix</keyword>
<dbReference type="CDD" id="cd00143">
    <property type="entry name" value="PP2Cc"/>
    <property type="match status" value="1"/>
</dbReference>
<evidence type="ECO:0000256" key="2">
    <source>
        <dbReference type="SAM" id="Phobius"/>
    </source>
</evidence>
<feature type="compositionally biased region" description="Polar residues" evidence="1">
    <location>
        <begin position="388"/>
        <end position="411"/>
    </location>
</feature>
<feature type="domain" description="PPM-type phosphatase" evidence="3">
    <location>
        <begin position="38"/>
        <end position="266"/>
    </location>
</feature>
<evidence type="ECO:0000313" key="5">
    <source>
        <dbReference type="Proteomes" id="UP000824078"/>
    </source>
</evidence>
<dbReference type="InterPro" id="IPR001932">
    <property type="entry name" value="PPM-type_phosphatase-like_dom"/>
</dbReference>
<dbReference type="PANTHER" id="PTHR47992">
    <property type="entry name" value="PROTEIN PHOSPHATASE"/>
    <property type="match status" value="1"/>
</dbReference>
<dbReference type="SMART" id="SM00332">
    <property type="entry name" value="PP2Cc"/>
    <property type="match status" value="1"/>
</dbReference>
<protein>
    <submittedName>
        <fullName evidence="4">Stp1/IreP family PP2C-type Ser/Thr phosphatase</fullName>
    </submittedName>
</protein>
<evidence type="ECO:0000259" key="3">
    <source>
        <dbReference type="PROSITE" id="PS51746"/>
    </source>
</evidence>
<proteinExistence type="predicted"/>